<dbReference type="Pfam" id="PF01871">
    <property type="entry name" value="AMMECR1"/>
    <property type="match status" value="1"/>
</dbReference>
<name>A0A485LR66_9STRA</name>
<feature type="domain" description="AMMECR1" evidence="1">
    <location>
        <begin position="11"/>
        <end position="206"/>
    </location>
</feature>
<dbReference type="InterPro" id="IPR002733">
    <property type="entry name" value="AMMECR1_domain"/>
</dbReference>
<dbReference type="EMBL" id="VJMH01007434">
    <property type="protein sequence ID" value="KAF0683267.1"/>
    <property type="molecule type" value="Genomic_DNA"/>
</dbReference>
<dbReference type="EMBL" id="CAADRA010007460">
    <property type="protein sequence ID" value="VFU01336.1"/>
    <property type="molecule type" value="Genomic_DNA"/>
</dbReference>
<evidence type="ECO:0000313" key="2">
    <source>
        <dbReference type="EMBL" id="KAF0683267.1"/>
    </source>
</evidence>
<proteinExistence type="predicted"/>
<dbReference type="SUPFAM" id="SSF143447">
    <property type="entry name" value="AMMECR1-like"/>
    <property type="match status" value="1"/>
</dbReference>
<sequence>MDKHERINNFPLMSPMDVTPAHTAVCFFALECALRGNPSLPASIPWFEAHAGASSPFFVTWTKAQRLRGCIGTLSSLPHSDLARYGLKSAFEDRRFDPIQENELPELVVAVSVLHSYEPAARWDAWDVGIHGIVIELVVDKQRWSATFLPEVASEQGWTQRQTLESLLRKAGFPSVCDDTLLIQVAVTRYRSAKRKMSYADYKHFLDQAHP</sequence>
<dbReference type="InterPro" id="IPR023473">
    <property type="entry name" value="AMMECR1"/>
</dbReference>
<reference evidence="3 4" key="1">
    <citation type="submission" date="2019-03" db="EMBL/GenBank/DDBJ databases">
        <authorList>
            <person name="Gaulin E."/>
            <person name="Dumas B."/>
        </authorList>
    </citation>
    <scope>NUCLEOTIDE SEQUENCE [LARGE SCALE GENOMIC DNA]</scope>
    <source>
        <strain evidence="3">CBS 568.67</strain>
    </source>
</reference>
<dbReference type="InterPro" id="IPR036071">
    <property type="entry name" value="AMMECR1_dom_sf"/>
</dbReference>
<evidence type="ECO:0000259" key="1">
    <source>
        <dbReference type="PROSITE" id="PS51112"/>
    </source>
</evidence>
<organism evidence="3 4">
    <name type="scientific">Aphanomyces stellatus</name>
    <dbReference type="NCBI Taxonomy" id="120398"/>
    <lineage>
        <taxon>Eukaryota</taxon>
        <taxon>Sar</taxon>
        <taxon>Stramenopiles</taxon>
        <taxon>Oomycota</taxon>
        <taxon>Saprolegniomycetes</taxon>
        <taxon>Saprolegniales</taxon>
        <taxon>Verrucalvaceae</taxon>
        <taxon>Aphanomyces</taxon>
    </lineage>
</organism>
<dbReference type="Gene3D" id="3.30.700.20">
    <property type="entry name" value="Hypothetical protein ph0010, domain 1"/>
    <property type="match status" value="1"/>
</dbReference>
<keyword evidence="4" id="KW-1185">Reference proteome</keyword>
<dbReference type="NCBIfam" id="TIGR00296">
    <property type="entry name" value="TIGR00296 family protein"/>
    <property type="match status" value="1"/>
</dbReference>
<evidence type="ECO:0000313" key="3">
    <source>
        <dbReference type="EMBL" id="VFU01336.1"/>
    </source>
</evidence>
<accession>A0A485LR66</accession>
<dbReference type="PANTHER" id="PTHR13016">
    <property type="entry name" value="AMMECR1 HOMOLOG"/>
    <property type="match status" value="1"/>
</dbReference>
<protein>
    <submittedName>
        <fullName evidence="3">Aste57867_24699 protein</fullName>
    </submittedName>
</protein>
<dbReference type="PANTHER" id="PTHR13016:SF0">
    <property type="entry name" value="AMME SYNDROME CANDIDATE GENE 1 PROTEIN"/>
    <property type="match status" value="1"/>
</dbReference>
<dbReference type="Proteomes" id="UP000332933">
    <property type="component" value="Unassembled WGS sequence"/>
</dbReference>
<evidence type="ECO:0000313" key="4">
    <source>
        <dbReference type="Proteomes" id="UP000332933"/>
    </source>
</evidence>
<dbReference type="AlphaFoldDB" id="A0A485LR66"/>
<dbReference type="InterPro" id="IPR027485">
    <property type="entry name" value="AMMECR1_N"/>
</dbReference>
<dbReference type="OrthoDB" id="24630at2759"/>
<gene>
    <name evidence="3" type="primary">Aste57867_24699</name>
    <name evidence="2" type="ORF">As57867_024621</name>
    <name evidence="3" type="ORF">ASTE57867_24699</name>
</gene>
<reference evidence="2" key="2">
    <citation type="submission" date="2019-06" db="EMBL/GenBank/DDBJ databases">
        <title>Genomics analysis of Aphanomyces spp. identifies a new class of oomycete effector associated with host adaptation.</title>
        <authorList>
            <person name="Gaulin E."/>
        </authorList>
    </citation>
    <scope>NUCLEOTIDE SEQUENCE</scope>
    <source>
        <strain evidence="2">CBS 578.67</strain>
    </source>
</reference>
<dbReference type="PROSITE" id="PS51112">
    <property type="entry name" value="AMMECR1"/>
    <property type="match status" value="1"/>
</dbReference>